<dbReference type="EMBL" id="LAZR01000158">
    <property type="protein sequence ID" value="KKN85544.1"/>
    <property type="molecule type" value="Genomic_DNA"/>
</dbReference>
<dbReference type="AlphaFoldDB" id="A0A0F9U1V1"/>
<proteinExistence type="predicted"/>
<comment type="caution">
    <text evidence="1">The sequence shown here is derived from an EMBL/GenBank/DDBJ whole genome shotgun (WGS) entry which is preliminary data.</text>
</comment>
<reference evidence="1" key="1">
    <citation type="journal article" date="2015" name="Nature">
        <title>Complex archaea that bridge the gap between prokaryotes and eukaryotes.</title>
        <authorList>
            <person name="Spang A."/>
            <person name="Saw J.H."/>
            <person name="Jorgensen S.L."/>
            <person name="Zaremba-Niedzwiedzka K."/>
            <person name="Martijn J."/>
            <person name="Lind A.E."/>
            <person name="van Eijk R."/>
            <person name="Schleper C."/>
            <person name="Guy L."/>
            <person name="Ettema T.J."/>
        </authorList>
    </citation>
    <scope>NUCLEOTIDE SEQUENCE</scope>
</reference>
<protein>
    <recommendedName>
        <fullName evidence="2">HNH endonuclease</fullName>
    </recommendedName>
</protein>
<evidence type="ECO:0008006" key="2">
    <source>
        <dbReference type="Google" id="ProtNLM"/>
    </source>
</evidence>
<organism evidence="1">
    <name type="scientific">marine sediment metagenome</name>
    <dbReference type="NCBI Taxonomy" id="412755"/>
    <lineage>
        <taxon>unclassified sequences</taxon>
        <taxon>metagenomes</taxon>
        <taxon>ecological metagenomes</taxon>
    </lineage>
</organism>
<evidence type="ECO:0000313" key="1">
    <source>
        <dbReference type="EMBL" id="KKN85544.1"/>
    </source>
</evidence>
<gene>
    <name evidence="1" type="ORF">LCGC14_0278670</name>
</gene>
<accession>A0A0F9U1V1</accession>
<dbReference type="Gene3D" id="3.30.40.220">
    <property type="match status" value="1"/>
</dbReference>
<sequence length="175" mass="19829">MSKRLELTGQKFGRLTVIKFSHINENVHGCWKCKCDCGNEKIIVGFRLKSGVTKSCGCLNWDQQRLPEGVAARNRALNSHKANAKARNLDHDLTDEQILALHKENCYYCGSPPSNVQQSKNGLYTYNGIDRVDSNIGYTIGNSVPCCSNCNYSKRDRSYEEFKAWIKQTHSHLNL</sequence>
<name>A0A0F9U1V1_9ZZZZ</name>